<dbReference type="RefSeq" id="WP_168105005.1">
    <property type="nucleotide sequence ID" value="NZ_CP051215.1"/>
</dbReference>
<evidence type="ECO:0000313" key="2">
    <source>
        <dbReference type="EMBL" id="NKE38523.1"/>
    </source>
</evidence>
<comment type="caution">
    <text evidence="2">The sequence shown here is derived from an EMBL/GenBank/DDBJ whole genome shotgun (WGS) entry which is preliminary data.</text>
</comment>
<reference evidence="2 3" key="1">
    <citation type="submission" date="2020-04" db="EMBL/GenBank/DDBJ databases">
        <title>Complete genome sequence of Spiroplasma platyhelix ATCC 51748, an insect isolate.</title>
        <authorList>
            <person name="Green E.A."/>
            <person name="Klassen J.L."/>
        </authorList>
    </citation>
    <scope>NUCLEOTIDE SEQUENCE [LARGE SCALE GENOMIC DNA]</scope>
    <source>
        <strain evidence="2 3">PALS-1</strain>
    </source>
</reference>
<organism evidence="2 3">
    <name type="scientific">Spiroplasma platyhelix PALS-1</name>
    <dbReference type="NCBI Taxonomy" id="1276218"/>
    <lineage>
        <taxon>Bacteria</taxon>
        <taxon>Bacillati</taxon>
        <taxon>Mycoplasmatota</taxon>
        <taxon>Mollicutes</taxon>
        <taxon>Entomoplasmatales</taxon>
        <taxon>Spiroplasmataceae</taxon>
        <taxon>Spiroplasma</taxon>
    </lineage>
</organism>
<accession>A0A846U9H4</accession>
<keyword evidence="1" id="KW-0472">Membrane</keyword>
<name>A0A846U9H4_9MOLU</name>
<evidence type="ECO:0000256" key="1">
    <source>
        <dbReference type="SAM" id="Phobius"/>
    </source>
</evidence>
<keyword evidence="3" id="KW-1185">Reference proteome</keyword>
<evidence type="ECO:0000313" key="3">
    <source>
        <dbReference type="Proteomes" id="UP000584587"/>
    </source>
</evidence>
<dbReference type="AlphaFoldDB" id="A0A846U9H4"/>
<dbReference type="EMBL" id="JAAVVK010000002">
    <property type="protein sequence ID" value="NKE38523.1"/>
    <property type="molecule type" value="Genomic_DNA"/>
</dbReference>
<keyword evidence="1" id="KW-1133">Transmembrane helix</keyword>
<keyword evidence="1" id="KW-0812">Transmembrane</keyword>
<dbReference type="Proteomes" id="UP000584587">
    <property type="component" value="Unassembled WGS sequence"/>
</dbReference>
<sequence length="63" mass="7182">MEKENKRDVVGEVINGVMSEPTEYGTLTLVIMWTLGLPLMLLYVIIKYSVKGTKKLVKKIKIK</sequence>
<proteinExistence type="predicted"/>
<protein>
    <submittedName>
        <fullName evidence="2">Uncharacterized protein</fullName>
    </submittedName>
</protein>
<gene>
    <name evidence="2" type="ORF">HER12_01990</name>
</gene>
<feature type="transmembrane region" description="Helical" evidence="1">
    <location>
        <begin position="24"/>
        <end position="46"/>
    </location>
</feature>